<evidence type="ECO:0000313" key="3">
    <source>
        <dbReference type="EMBL" id="WGL95106.1"/>
    </source>
</evidence>
<organism evidence="3 4">
    <name type="scientific">Arsenophonus nasoniae</name>
    <name type="common">son-killer infecting Nasonia vitripennis</name>
    <dbReference type="NCBI Taxonomy" id="638"/>
    <lineage>
        <taxon>Bacteria</taxon>
        <taxon>Pseudomonadati</taxon>
        <taxon>Pseudomonadota</taxon>
        <taxon>Gammaproteobacteria</taxon>
        <taxon>Enterobacterales</taxon>
        <taxon>Morganellaceae</taxon>
        <taxon>Arsenophonus</taxon>
    </lineage>
</organism>
<evidence type="ECO:0000313" key="4">
    <source>
        <dbReference type="Proteomes" id="UP001177597"/>
    </source>
</evidence>
<accession>A0AA95GA29</accession>
<dbReference type="Pfam" id="PF04606">
    <property type="entry name" value="Ogr_Delta"/>
    <property type="match status" value="1"/>
</dbReference>
<reference evidence="3" key="1">
    <citation type="submission" date="2023-04" db="EMBL/GenBank/DDBJ databases">
        <title>Genome dynamics across the evolutionary transition to endosymbiosis.</title>
        <authorList>
            <person name="Siozios S."/>
            <person name="Nadal-Jimenez P."/>
            <person name="Azagi T."/>
            <person name="Sprong H."/>
            <person name="Frost C.L."/>
            <person name="Parratt S.R."/>
            <person name="Taylor G."/>
            <person name="Brettell L."/>
            <person name="Lew K.C."/>
            <person name="Croft L."/>
            <person name="King K.C."/>
            <person name="Brockhurst M.A."/>
            <person name="Hypsa V."/>
            <person name="Novakova E."/>
            <person name="Darby A.C."/>
            <person name="Hurst G.D.D."/>
        </authorList>
    </citation>
    <scope>NUCLEOTIDE SEQUENCE</scope>
    <source>
        <strain evidence="3">AIh</strain>
    </source>
</reference>
<feature type="domain" description="Zinc finger Ogr/Delta-type" evidence="2">
    <location>
        <begin position="4"/>
        <end position="46"/>
    </location>
</feature>
<feature type="region of interest" description="Disordered" evidence="1">
    <location>
        <begin position="58"/>
        <end position="80"/>
    </location>
</feature>
<evidence type="ECO:0000256" key="1">
    <source>
        <dbReference type="SAM" id="MobiDB-lite"/>
    </source>
</evidence>
<feature type="compositionally biased region" description="Basic and acidic residues" evidence="1">
    <location>
        <begin position="58"/>
        <end position="73"/>
    </location>
</feature>
<dbReference type="InterPro" id="IPR007684">
    <property type="entry name" value="Znf_Ogr/Delta"/>
</dbReference>
<dbReference type="Proteomes" id="UP001177597">
    <property type="component" value="Chromosome"/>
</dbReference>
<name>A0AA95GA29_9GAMM</name>
<proteinExistence type="predicted"/>
<gene>
    <name evidence="3" type="ORF">QE207_15800</name>
</gene>
<dbReference type="AlphaFoldDB" id="A0AA95GA29"/>
<protein>
    <submittedName>
        <fullName evidence="3">Ogr/Delta-like zinc finger family protein</fullName>
    </submittedName>
</protein>
<evidence type="ECO:0000259" key="2">
    <source>
        <dbReference type="Pfam" id="PF04606"/>
    </source>
</evidence>
<sequence length="99" mass="11458">MAMRCPVCGETAHVRSSYYASKTTKESYHQCRNIECSCTFKTLESLYAIIRRPLAPDEIEKKGEQDIEKEDKSNSLPHQPTIHCLNKYGNHFKIIDRHS</sequence>
<dbReference type="EMBL" id="CP123498">
    <property type="protein sequence ID" value="WGL95106.1"/>
    <property type="molecule type" value="Genomic_DNA"/>
</dbReference>